<dbReference type="InterPro" id="IPR006802">
    <property type="entry name" value="Radial_spoke"/>
</dbReference>
<keyword evidence="2" id="KW-0963">Cytoplasm</keyword>
<accession>A0AA35S934</accession>
<proteinExistence type="inferred from homology"/>
<gene>
    <name evidence="11" type="ORF">GBAR_LOCUS14162</name>
</gene>
<evidence type="ECO:0000313" key="12">
    <source>
        <dbReference type="Proteomes" id="UP001174909"/>
    </source>
</evidence>
<dbReference type="Proteomes" id="UP001174909">
    <property type="component" value="Unassembled WGS sequence"/>
</dbReference>
<dbReference type="AlphaFoldDB" id="A0AA35S934"/>
<evidence type="ECO:0000256" key="1">
    <source>
        <dbReference type="ARBA" id="ARBA00004611"/>
    </source>
</evidence>
<keyword evidence="3" id="KW-0970">Cilium biogenesis/degradation</keyword>
<dbReference type="Pfam" id="PF04712">
    <property type="entry name" value="Radial_spoke"/>
    <property type="match status" value="1"/>
</dbReference>
<keyword evidence="5" id="KW-0969">Cilium</keyword>
<organism evidence="11 12">
    <name type="scientific">Geodia barretti</name>
    <name type="common">Barrett's horny sponge</name>
    <dbReference type="NCBI Taxonomy" id="519541"/>
    <lineage>
        <taxon>Eukaryota</taxon>
        <taxon>Metazoa</taxon>
        <taxon>Porifera</taxon>
        <taxon>Demospongiae</taxon>
        <taxon>Heteroscleromorpha</taxon>
        <taxon>Tetractinellida</taxon>
        <taxon>Astrophorina</taxon>
        <taxon>Geodiidae</taxon>
        <taxon>Geodia</taxon>
    </lineage>
</organism>
<keyword evidence="4" id="KW-0282">Flagellum</keyword>
<dbReference type="GO" id="GO:0044458">
    <property type="term" value="P:motile cilium assembly"/>
    <property type="evidence" value="ECO:0007669"/>
    <property type="project" value="TreeGrafter"/>
</dbReference>
<evidence type="ECO:0000256" key="2">
    <source>
        <dbReference type="ARBA" id="ARBA00022490"/>
    </source>
</evidence>
<dbReference type="GO" id="GO:0060294">
    <property type="term" value="P:cilium movement involved in cell motility"/>
    <property type="evidence" value="ECO:0007669"/>
    <property type="project" value="InterPro"/>
</dbReference>
<evidence type="ECO:0000256" key="10">
    <source>
        <dbReference type="ARBA" id="ARBA00041080"/>
    </source>
</evidence>
<dbReference type="PANTHER" id="PTHR22069">
    <property type="entry name" value="MITOCHONDRIAL RIBOSOMAL PROTEIN S18"/>
    <property type="match status" value="1"/>
</dbReference>
<name>A0AA35S934_GEOBA</name>
<comment type="caution">
    <text evidence="11">The sequence shown here is derived from an EMBL/GenBank/DDBJ whole genome shotgun (WGS) entry which is preliminary data.</text>
</comment>
<comment type="similarity">
    <text evidence="9">Belongs to the flagellar radial spoke RSP9 family.</text>
</comment>
<keyword evidence="12" id="KW-1185">Reference proteome</keyword>
<evidence type="ECO:0000256" key="4">
    <source>
        <dbReference type="ARBA" id="ARBA00022846"/>
    </source>
</evidence>
<dbReference type="InterPro" id="IPR055316">
    <property type="entry name" value="RSP9"/>
</dbReference>
<dbReference type="GO" id="GO:0001534">
    <property type="term" value="C:radial spoke"/>
    <property type="evidence" value="ECO:0007669"/>
    <property type="project" value="InterPro"/>
</dbReference>
<keyword evidence="7" id="KW-0966">Cell projection</keyword>
<comment type="subcellular location">
    <subcellularLocation>
        <location evidence="8">Cell projection</location>
        <location evidence="8">Kinocilium</location>
    </subcellularLocation>
    <subcellularLocation>
        <location evidence="1">Cytoplasm</location>
        <location evidence="1">Cytoskeleton</location>
        <location evidence="1">Flagellum axoneme</location>
    </subcellularLocation>
</comment>
<dbReference type="PANTHER" id="PTHR22069:SF0">
    <property type="entry name" value="RADIAL SPOKE HEAD PROTEIN 9 HOMOLOG"/>
    <property type="match status" value="1"/>
</dbReference>
<sequence length="271" mass="30407">MDAEGLSGDLELLSCCGVVLSVEQRTQLQSSLVILRKKCKFQQVQLWGVIHGVSADYFIAVGLGRDELGDRKYLYSQDCKQWSQLPQADRSLRDKCAQLQGRFTGRPEHVHEQQVLERVEDGENAQETTTTVEVQEVDRLAAVVYSIQQDSAAVPKGAYMQTHDGAVVRNKSFHGLSLAEASRCSYYLHFSPPQSSSVNNDIHKLFLYQDTVDKDQPPGCWSVTKEQGGDTVLLRNLFWPGQVVYHKPQTSTFGHFYSGTGEKTTDLLFML</sequence>
<evidence type="ECO:0000256" key="9">
    <source>
        <dbReference type="ARBA" id="ARBA00038319"/>
    </source>
</evidence>
<evidence type="ECO:0000256" key="7">
    <source>
        <dbReference type="ARBA" id="ARBA00023273"/>
    </source>
</evidence>
<evidence type="ECO:0000256" key="3">
    <source>
        <dbReference type="ARBA" id="ARBA00022794"/>
    </source>
</evidence>
<dbReference type="EMBL" id="CASHTH010002072">
    <property type="protein sequence ID" value="CAI8024376.1"/>
    <property type="molecule type" value="Genomic_DNA"/>
</dbReference>
<reference evidence="11" key="1">
    <citation type="submission" date="2023-03" db="EMBL/GenBank/DDBJ databases">
        <authorList>
            <person name="Steffen K."/>
            <person name="Cardenas P."/>
        </authorList>
    </citation>
    <scope>NUCLEOTIDE SEQUENCE</scope>
</reference>
<dbReference type="GO" id="GO:0035082">
    <property type="term" value="P:axoneme assembly"/>
    <property type="evidence" value="ECO:0007669"/>
    <property type="project" value="InterPro"/>
</dbReference>
<protein>
    <recommendedName>
        <fullName evidence="10">Radial spoke head protein 9 homolog</fullName>
    </recommendedName>
</protein>
<evidence type="ECO:0000256" key="8">
    <source>
        <dbReference type="ARBA" id="ARBA00037822"/>
    </source>
</evidence>
<evidence type="ECO:0000256" key="5">
    <source>
        <dbReference type="ARBA" id="ARBA00023069"/>
    </source>
</evidence>
<keyword evidence="6" id="KW-0206">Cytoskeleton</keyword>
<evidence type="ECO:0000313" key="11">
    <source>
        <dbReference type="EMBL" id="CAI8024376.1"/>
    </source>
</evidence>
<evidence type="ECO:0000256" key="6">
    <source>
        <dbReference type="ARBA" id="ARBA00023212"/>
    </source>
</evidence>